<sequence length="1161" mass="128383">MANRRRSSVSFQLRDVHFAAHLPSNGTHRDSDIGITSSFVRAALPLPLLAFGLGMAAMGGWIWVTPALVFAGLELYRGASGHTRRLSASDRARRASSGANADITGRVRGKTLSLKFCCICLDTIPDDEPCFNLFDCKHDTQTHKVCIDKWLEKHETCPLCRRDAKDPVIGEMKKYPHNVAAQIRGCRFIVFKGWQNAEFHRHLIEIGAAELVANALDIHSSDPSVLAACCAAIFVLAFSDRETQERLSSFGVCQRIVEGMLTFSEDIEVQTRGCGAIYSLSLSNKQIQRQLCLAKAPAAVLNALQRFMGQASVAMSAADAIMSLSCDNKLGQDLLGIGEGAEVQRGGKGACELLAEVIDRYSQDRDVIYAALDAVMKMAIDNPENRLRFGGVGMCSKVMDAFNQYQDDEVFLLVALTAVYTMAENQRENQTRLLEGNKAEILMSTLWRHEGFMDVVSVGLDVIFALTYDPIEGLNTRSHPALRNAGACGFILKMLQTYPRNPEIYGPGLKAMACFLTSNEMDSSITGPDWCQVVCNSMKQSLELEDVPVLEICCRVLGQLAIHEKDNQALLRRNGACEMICDCLRKGFSKWEALQATADLAYDCQENRHELGQRDCVALLIKCIEKDPEDWVALDIALMALSNLVQDHEQNASCAGAQMIHLSTDKDCTVSFYAFLSHLLESDRLVFGERACIIMMVLSVLCANDPAAQSKIGGVNGCWVVVQRLRISGIGPAGDSMGREDQPLRYPDMSLLRQGVQLMSDLATAHSDNQKRLQQADGLNLLLQVLPDFSSDSSDVVQWLVAVTALLEGNPNNQRHAGNLKMCGHTVKLLKGFSNDTAVVESTLRCLIALATNYRENQEKIGSLGGCDLVRQVVSEFSEDSHLVVRSCSLILALCELQKTDSSGRPLHIWKDNSYNNKHRFRKGGMVPILMQAFINHINRKSESVLFGNLILSLALLAEDDPITSAQLRDNSILNLTIRLVLTYPEEEMLFMAAGGLIASSCVVFNDKWTDWIMFETPLVENQDLFINGNVFPYIIGFITGAPRMKSSVIMSFVSLAALAWQNEKGILLLRDSIGVLTEILSSDVVHEAECMFYGLLVLGSMISLPKPDEKIMDICASLIFELIERAHKLFPDNLCIRKICRLLFSHIQRCGRRARYLTAA</sequence>
<dbReference type="InterPro" id="IPR001841">
    <property type="entry name" value="Znf_RING"/>
</dbReference>
<keyword evidence="2" id="KW-0862">Zinc</keyword>
<dbReference type="PANTHER" id="PTHR22895">
    <property type="entry name" value="ARMADILLO REPEAT-CONTAINING PROTEIN 6"/>
    <property type="match status" value="1"/>
</dbReference>
<dbReference type="InterPro" id="IPR016024">
    <property type="entry name" value="ARM-type_fold"/>
</dbReference>
<dbReference type="InterPro" id="IPR013083">
    <property type="entry name" value="Znf_RING/FYVE/PHD"/>
</dbReference>
<dbReference type="EMBL" id="AZIL01001175">
    <property type="protein sequence ID" value="EWM24636.1"/>
    <property type="molecule type" value="Genomic_DNA"/>
</dbReference>
<evidence type="ECO:0000256" key="3">
    <source>
        <dbReference type="SAM" id="Phobius"/>
    </source>
</evidence>
<keyword evidence="3" id="KW-0812">Transmembrane</keyword>
<dbReference type="Pfam" id="PF13639">
    <property type="entry name" value="zf-RING_2"/>
    <property type="match status" value="1"/>
</dbReference>
<dbReference type="AlphaFoldDB" id="W7TVK4"/>
<reference evidence="5 6" key="1">
    <citation type="journal article" date="2014" name="Mol. Plant">
        <title>Chromosome Scale Genome Assembly and Transcriptome Profiling of Nannochloropsis gaditana in Nitrogen Depletion.</title>
        <authorList>
            <person name="Corteggiani Carpinelli E."/>
            <person name="Telatin A."/>
            <person name="Vitulo N."/>
            <person name="Forcato C."/>
            <person name="D'Angelo M."/>
            <person name="Schiavon R."/>
            <person name="Vezzi A."/>
            <person name="Giacometti G.M."/>
            <person name="Morosinotto T."/>
            <person name="Valle G."/>
        </authorList>
    </citation>
    <scope>NUCLEOTIDE SEQUENCE [LARGE SCALE GENOMIC DNA]</scope>
    <source>
        <strain evidence="5 6">B-31</strain>
    </source>
</reference>
<dbReference type="InterPro" id="IPR011989">
    <property type="entry name" value="ARM-like"/>
</dbReference>
<evidence type="ECO:0000256" key="1">
    <source>
        <dbReference type="ARBA" id="ARBA00022737"/>
    </source>
</evidence>
<organism evidence="5 6">
    <name type="scientific">Nannochloropsis gaditana</name>
    <dbReference type="NCBI Taxonomy" id="72520"/>
    <lineage>
        <taxon>Eukaryota</taxon>
        <taxon>Sar</taxon>
        <taxon>Stramenopiles</taxon>
        <taxon>Ochrophyta</taxon>
        <taxon>Eustigmatophyceae</taxon>
        <taxon>Eustigmatales</taxon>
        <taxon>Monodopsidaceae</taxon>
        <taxon>Nannochloropsis</taxon>
    </lineage>
</organism>
<dbReference type="OrthoDB" id="8062037at2759"/>
<keyword evidence="3" id="KW-0472">Membrane</keyword>
<evidence type="ECO:0000256" key="2">
    <source>
        <dbReference type="PROSITE-ProRule" id="PRU00175"/>
    </source>
</evidence>
<gene>
    <name evidence="5" type="ORF">Naga_100055g23</name>
</gene>
<evidence type="ECO:0000259" key="4">
    <source>
        <dbReference type="PROSITE" id="PS50089"/>
    </source>
</evidence>
<dbReference type="SUPFAM" id="SSF48371">
    <property type="entry name" value="ARM repeat"/>
    <property type="match status" value="2"/>
</dbReference>
<proteinExistence type="predicted"/>
<keyword evidence="2" id="KW-0479">Metal-binding</keyword>
<name>W7TVK4_9STRA</name>
<dbReference type="Gene3D" id="1.25.10.10">
    <property type="entry name" value="Leucine-rich Repeat Variant"/>
    <property type="match status" value="3"/>
</dbReference>
<feature type="transmembrane region" description="Helical" evidence="3">
    <location>
        <begin position="39"/>
        <end position="64"/>
    </location>
</feature>
<keyword evidence="1" id="KW-0677">Repeat</keyword>
<dbReference type="Proteomes" id="UP000019335">
    <property type="component" value="Chromosome 13"/>
</dbReference>
<dbReference type="Gene3D" id="3.30.40.10">
    <property type="entry name" value="Zinc/RING finger domain, C3HC4 (zinc finger)"/>
    <property type="match status" value="1"/>
</dbReference>
<dbReference type="GO" id="GO:0008270">
    <property type="term" value="F:zinc ion binding"/>
    <property type="evidence" value="ECO:0007669"/>
    <property type="project" value="UniProtKB-KW"/>
</dbReference>
<keyword evidence="3" id="KW-1133">Transmembrane helix</keyword>
<evidence type="ECO:0000313" key="5">
    <source>
        <dbReference type="EMBL" id="EWM24636.1"/>
    </source>
</evidence>
<protein>
    <submittedName>
        <fullName evidence="5">Ring finger</fullName>
    </submittedName>
</protein>
<accession>W7TVK4</accession>
<dbReference type="PROSITE" id="PS50089">
    <property type="entry name" value="ZF_RING_2"/>
    <property type="match status" value="1"/>
</dbReference>
<keyword evidence="6" id="KW-1185">Reference proteome</keyword>
<evidence type="ECO:0000313" key="6">
    <source>
        <dbReference type="Proteomes" id="UP000019335"/>
    </source>
</evidence>
<keyword evidence="2" id="KW-0863">Zinc-finger</keyword>
<dbReference type="PANTHER" id="PTHR22895:SF0">
    <property type="entry name" value="ARMADILLO REPEAT-CONTAINING PROTEIN 6"/>
    <property type="match status" value="1"/>
</dbReference>
<dbReference type="SUPFAM" id="SSF57850">
    <property type="entry name" value="RING/U-box"/>
    <property type="match status" value="1"/>
</dbReference>
<comment type="caution">
    <text evidence="5">The sequence shown here is derived from an EMBL/GenBank/DDBJ whole genome shotgun (WGS) entry which is preliminary data.</text>
</comment>
<feature type="domain" description="RING-type" evidence="4">
    <location>
        <begin position="117"/>
        <end position="161"/>
    </location>
</feature>